<comment type="subcellular location">
    <subcellularLocation>
        <location evidence="1">Cell membrane</location>
        <topology evidence="1">Multi-pass membrane protein</topology>
    </subcellularLocation>
</comment>
<dbReference type="PROSITE" id="PS00216">
    <property type="entry name" value="SUGAR_TRANSPORT_1"/>
    <property type="match status" value="1"/>
</dbReference>
<feature type="transmembrane region" description="Helical" evidence="7">
    <location>
        <begin position="104"/>
        <end position="125"/>
    </location>
</feature>
<keyword evidence="3" id="KW-1003">Cell membrane</keyword>
<keyword evidence="2" id="KW-0813">Transport</keyword>
<protein>
    <submittedName>
        <fullName evidence="9">MDR family MFS transporter</fullName>
    </submittedName>
</protein>
<keyword evidence="6 7" id="KW-0472">Membrane</keyword>
<dbReference type="InterPro" id="IPR020846">
    <property type="entry name" value="MFS_dom"/>
</dbReference>
<dbReference type="InterPro" id="IPR011701">
    <property type="entry name" value="MFS"/>
</dbReference>
<dbReference type="PANTHER" id="PTHR23501:SF197">
    <property type="entry name" value="COMD"/>
    <property type="match status" value="1"/>
</dbReference>
<keyword evidence="10" id="KW-1185">Reference proteome</keyword>
<evidence type="ECO:0000313" key="9">
    <source>
        <dbReference type="EMBL" id="MDN4523162.1"/>
    </source>
</evidence>
<dbReference type="PANTHER" id="PTHR23501">
    <property type="entry name" value="MAJOR FACILITATOR SUPERFAMILY"/>
    <property type="match status" value="1"/>
</dbReference>
<feature type="transmembrane region" description="Helical" evidence="7">
    <location>
        <begin position="233"/>
        <end position="250"/>
    </location>
</feature>
<dbReference type="PROSITE" id="PS50850">
    <property type="entry name" value="MFS"/>
    <property type="match status" value="1"/>
</dbReference>
<organism evidence="9 10">
    <name type="scientific">Fictibacillus fluitans</name>
    <dbReference type="NCBI Taxonomy" id="3058422"/>
    <lineage>
        <taxon>Bacteria</taxon>
        <taxon>Bacillati</taxon>
        <taxon>Bacillota</taxon>
        <taxon>Bacilli</taxon>
        <taxon>Bacillales</taxon>
        <taxon>Fictibacillaceae</taxon>
        <taxon>Fictibacillus</taxon>
    </lineage>
</organism>
<reference evidence="9" key="1">
    <citation type="submission" date="2023-07" db="EMBL/GenBank/DDBJ databases">
        <title>Fictibacillus sp. isolated from freshwater pond.</title>
        <authorList>
            <person name="Kirdat K."/>
            <person name="Bhat A."/>
            <person name="Mourya A."/>
            <person name="Yadav A."/>
        </authorList>
    </citation>
    <scope>NUCLEOTIDE SEQUENCE</scope>
    <source>
        <strain evidence="9">NE201</strain>
    </source>
</reference>
<feature type="transmembrane region" description="Helical" evidence="7">
    <location>
        <begin position="335"/>
        <end position="351"/>
    </location>
</feature>
<feature type="transmembrane region" description="Helical" evidence="7">
    <location>
        <begin position="485"/>
        <end position="506"/>
    </location>
</feature>
<evidence type="ECO:0000256" key="2">
    <source>
        <dbReference type="ARBA" id="ARBA00022448"/>
    </source>
</evidence>
<accession>A0ABT8HQX4</accession>
<dbReference type="CDD" id="cd17502">
    <property type="entry name" value="MFS_Azr1_MDR_like"/>
    <property type="match status" value="1"/>
</dbReference>
<dbReference type="NCBIfam" id="TIGR00711">
    <property type="entry name" value="efflux_EmrB"/>
    <property type="match status" value="1"/>
</dbReference>
<dbReference type="Gene3D" id="1.20.1720.10">
    <property type="entry name" value="Multidrug resistance protein D"/>
    <property type="match status" value="1"/>
</dbReference>
<dbReference type="RefSeq" id="WP_301164223.1">
    <property type="nucleotide sequence ID" value="NZ_JAUHTR010000001.1"/>
</dbReference>
<keyword evidence="4 7" id="KW-0812">Transmembrane</keyword>
<feature type="transmembrane region" description="Helical" evidence="7">
    <location>
        <begin position="165"/>
        <end position="187"/>
    </location>
</feature>
<feature type="domain" description="Major facilitator superfamily (MFS) profile" evidence="8">
    <location>
        <begin position="14"/>
        <end position="510"/>
    </location>
</feature>
<dbReference type="SUPFAM" id="SSF103473">
    <property type="entry name" value="MFS general substrate transporter"/>
    <property type="match status" value="1"/>
</dbReference>
<evidence type="ECO:0000313" key="10">
    <source>
        <dbReference type="Proteomes" id="UP001172721"/>
    </source>
</evidence>
<dbReference type="EMBL" id="JAUHTR010000001">
    <property type="protein sequence ID" value="MDN4523162.1"/>
    <property type="molecule type" value="Genomic_DNA"/>
</dbReference>
<feature type="transmembrane region" description="Helical" evidence="7">
    <location>
        <begin position="396"/>
        <end position="419"/>
    </location>
</feature>
<feature type="transmembrane region" description="Helical" evidence="7">
    <location>
        <begin position="363"/>
        <end position="384"/>
    </location>
</feature>
<evidence type="ECO:0000256" key="6">
    <source>
        <dbReference type="ARBA" id="ARBA00023136"/>
    </source>
</evidence>
<evidence type="ECO:0000256" key="3">
    <source>
        <dbReference type="ARBA" id="ARBA00022475"/>
    </source>
</evidence>
<feature type="transmembrane region" description="Helical" evidence="7">
    <location>
        <begin position="79"/>
        <end position="98"/>
    </location>
</feature>
<feature type="transmembrane region" description="Helical" evidence="7">
    <location>
        <begin position="48"/>
        <end position="67"/>
    </location>
</feature>
<feature type="transmembrane region" description="Helical" evidence="7">
    <location>
        <begin position="310"/>
        <end position="328"/>
    </location>
</feature>
<feature type="transmembrane region" description="Helical" evidence="7">
    <location>
        <begin position="137"/>
        <end position="159"/>
    </location>
</feature>
<dbReference type="Proteomes" id="UP001172721">
    <property type="component" value="Unassembled WGS sequence"/>
</dbReference>
<gene>
    <name evidence="9" type="ORF">QYB97_01675</name>
</gene>
<comment type="caution">
    <text evidence="9">The sequence shown here is derived from an EMBL/GenBank/DDBJ whole genome shotgun (WGS) entry which is preliminary data.</text>
</comment>
<evidence type="ECO:0000256" key="7">
    <source>
        <dbReference type="SAM" id="Phobius"/>
    </source>
</evidence>
<feature type="transmembrane region" description="Helical" evidence="7">
    <location>
        <begin position="12"/>
        <end position="36"/>
    </location>
</feature>
<evidence type="ECO:0000256" key="1">
    <source>
        <dbReference type="ARBA" id="ARBA00004651"/>
    </source>
</evidence>
<proteinExistence type="predicted"/>
<dbReference type="Gene3D" id="1.20.1250.20">
    <property type="entry name" value="MFS general substrate transporter like domains"/>
    <property type="match status" value="1"/>
</dbReference>
<sequence>MNNELTPSINRNMVLLGLIIGMFFSAMEQTVVGTAMPTIIGELNGFSIFAWVTTAYLITSTTIIPIVGKLSDIYGRRLLYLIGTVIFVIGSALCATAGSMEELIIYRGIQGLGGGMIMPLSQTIIGDIFTAEQRAKWQGVFGAIFGLSSVIGPFIGGFLVDTISWHWIFTINVPFGLLSAILIFIGMKHEMVRPKHEVNIDYWGIVTLIPAIVLLLLGLTFGGDKFDWGSIESALIFGSSIVLMIIFGFVEKKAKEPILDLSLFKNRVFAATNALGFLLGLGMFGAIMFVPMFMQGIMGVTPTQAGSTMTPMMISLILASIVGGRLLLKLPYRTVLTAGMLITAFGFYLMSTMGVESKEITAYAYMIIMGFGMGLVMPTLMIAIQNEFPKGKLGAVTSASTFFRSIGGTIGITVLNVVMNHSLESNMQDVVKEQSNPMLQGIFQKLADKTDALFSLLIHPDMLKLPDAIKGTVIHSIQTAWSSSFTTVFMTGLIFIGAGILVALSVGSGRIKSETRAQETSVPLAEKAAGEIYTKKT</sequence>
<feature type="transmembrane region" description="Helical" evidence="7">
    <location>
        <begin position="199"/>
        <end position="221"/>
    </location>
</feature>
<name>A0ABT8HQX4_9BACL</name>
<dbReference type="InterPro" id="IPR004638">
    <property type="entry name" value="EmrB-like"/>
</dbReference>
<dbReference type="InterPro" id="IPR005829">
    <property type="entry name" value="Sugar_transporter_CS"/>
</dbReference>
<dbReference type="PRINTS" id="PR01036">
    <property type="entry name" value="TCRTETB"/>
</dbReference>
<keyword evidence="5 7" id="KW-1133">Transmembrane helix</keyword>
<feature type="transmembrane region" description="Helical" evidence="7">
    <location>
        <begin position="270"/>
        <end position="290"/>
    </location>
</feature>
<dbReference type="InterPro" id="IPR036259">
    <property type="entry name" value="MFS_trans_sf"/>
</dbReference>
<evidence type="ECO:0000259" key="8">
    <source>
        <dbReference type="PROSITE" id="PS50850"/>
    </source>
</evidence>
<dbReference type="Pfam" id="PF07690">
    <property type="entry name" value="MFS_1"/>
    <property type="match status" value="1"/>
</dbReference>
<evidence type="ECO:0000256" key="5">
    <source>
        <dbReference type="ARBA" id="ARBA00022989"/>
    </source>
</evidence>
<evidence type="ECO:0000256" key="4">
    <source>
        <dbReference type="ARBA" id="ARBA00022692"/>
    </source>
</evidence>